<evidence type="ECO:0000313" key="1">
    <source>
        <dbReference type="EMBL" id="VEL31434.1"/>
    </source>
</evidence>
<accession>A0A3S5CRW5</accession>
<comment type="caution">
    <text evidence="1">The sequence shown here is derived from an EMBL/GenBank/DDBJ whole genome shotgun (WGS) entry which is preliminary data.</text>
</comment>
<evidence type="ECO:0000313" key="2">
    <source>
        <dbReference type="Proteomes" id="UP000784294"/>
    </source>
</evidence>
<dbReference type="Proteomes" id="UP000784294">
    <property type="component" value="Unassembled WGS sequence"/>
</dbReference>
<proteinExistence type="predicted"/>
<reference evidence="1" key="1">
    <citation type="submission" date="2018-11" db="EMBL/GenBank/DDBJ databases">
        <authorList>
            <consortium name="Pathogen Informatics"/>
        </authorList>
    </citation>
    <scope>NUCLEOTIDE SEQUENCE</scope>
</reference>
<name>A0A3S5CRW5_9PLAT</name>
<protein>
    <submittedName>
        <fullName evidence="1">Uncharacterized protein</fullName>
    </submittedName>
</protein>
<dbReference type="AlphaFoldDB" id="A0A3S5CRW5"/>
<keyword evidence="2" id="KW-1185">Reference proteome</keyword>
<gene>
    <name evidence="1" type="ORF">PXEA_LOCUS24874</name>
</gene>
<sequence length="56" mass="6341">MTRWADQAARLSYFSQGIPIPARPTCSLTATAWKWRRFGCIRNKLAPTARAKFASL</sequence>
<organism evidence="1 2">
    <name type="scientific">Protopolystoma xenopodis</name>
    <dbReference type="NCBI Taxonomy" id="117903"/>
    <lineage>
        <taxon>Eukaryota</taxon>
        <taxon>Metazoa</taxon>
        <taxon>Spiralia</taxon>
        <taxon>Lophotrochozoa</taxon>
        <taxon>Platyhelminthes</taxon>
        <taxon>Monogenea</taxon>
        <taxon>Polyopisthocotylea</taxon>
        <taxon>Polystomatidea</taxon>
        <taxon>Polystomatidae</taxon>
        <taxon>Protopolystoma</taxon>
    </lineage>
</organism>
<dbReference type="EMBL" id="CAAALY010122311">
    <property type="protein sequence ID" value="VEL31434.1"/>
    <property type="molecule type" value="Genomic_DNA"/>
</dbReference>